<evidence type="ECO:0000313" key="7">
    <source>
        <dbReference type="EMBL" id="KRM45839.1"/>
    </source>
</evidence>
<feature type="transmembrane region" description="Helical" evidence="6">
    <location>
        <begin position="211"/>
        <end position="235"/>
    </location>
</feature>
<proteinExistence type="predicted"/>
<keyword evidence="4 6" id="KW-1133">Transmembrane helix</keyword>
<comment type="caution">
    <text evidence="7">The sequence shown here is derived from an EMBL/GenBank/DDBJ whole genome shotgun (WGS) entry which is preliminary data.</text>
</comment>
<dbReference type="GO" id="GO:0005886">
    <property type="term" value="C:plasma membrane"/>
    <property type="evidence" value="ECO:0007669"/>
    <property type="project" value="UniProtKB-SubCell"/>
</dbReference>
<evidence type="ECO:0000256" key="4">
    <source>
        <dbReference type="ARBA" id="ARBA00022989"/>
    </source>
</evidence>
<evidence type="ECO:0000256" key="6">
    <source>
        <dbReference type="SAM" id="Phobius"/>
    </source>
</evidence>
<dbReference type="InterPro" id="IPR017039">
    <property type="entry name" value="Virul_fac_BrkB"/>
</dbReference>
<reference evidence="7 8" key="1">
    <citation type="journal article" date="2015" name="Genome Announc.">
        <title>Expanding the biotechnology potential of lactobacilli through comparative genomics of 213 strains and associated genera.</title>
        <authorList>
            <person name="Sun Z."/>
            <person name="Harris H.M."/>
            <person name="McCann A."/>
            <person name="Guo C."/>
            <person name="Argimon S."/>
            <person name="Zhang W."/>
            <person name="Yang X."/>
            <person name="Jeffery I.B."/>
            <person name="Cooney J.C."/>
            <person name="Kagawa T.F."/>
            <person name="Liu W."/>
            <person name="Song Y."/>
            <person name="Salvetti E."/>
            <person name="Wrobel A."/>
            <person name="Rasinkangas P."/>
            <person name="Parkhill J."/>
            <person name="Rea M.C."/>
            <person name="O'Sullivan O."/>
            <person name="Ritari J."/>
            <person name="Douillard F.P."/>
            <person name="Paul Ross R."/>
            <person name="Yang R."/>
            <person name="Briner A.E."/>
            <person name="Felis G.E."/>
            <person name="de Vos W.M."/>
            <person name="Barrangou R."/>
            <person name="Klaenhammer T.R."/>
            <person name="Caufield P.W."/>
            <person name="Cui Y."/>
            <person name="Zhang H."/>
            <person name="O'Toole P.W."/>
        </authorList>
    </citation>
    <scope>NUCLEOTIDE SEQUENCE [LARGE SCALE GENOMIC DNA]</scope>
    <source>
        <strain evidence="7 8">DSM 18390</strain>
    </source>
</reference>
<dbReference type="AlphaFoldDB" id="A0A0R1YUL1"/>
<feature type="transmembrane region" description="Helical" evidence="6">
    <location>
        <begin position="33"/>
        <end position="54"/>
    </location>
</feature>
<feature type="transmembrane region" description="Helical" evidence="6">
    <location>
        <begin position="179"/>
        <end position="199"/>
    </location>
</feature>
<dbReference type="RefSeq" id="WP_008211946.1">
    <property type="nucleotide sequence ID" value="NZ_AZFZ01000001.1"/>
</dbReference>
<dbReference type="EMBL" id="AZFZ01000001">
    <property type="protein sequence ID" value="KRM45839.1"/>
    <property type="molecule type" value="Genomic_DNA"/>
</dbReference>
<dbReference type="PANTHER" id="PTHR30213">
    <property type="entry name" value="INNER MEMBRANE PROTEIN YHJD"/>
    <property type="match status" value="1"/>
</dbReference>
<keyword evidence="5 6" id="KW-0472">Membrane</keyword>
<dbReference type="Proteomes" id="UP000051010">
    <property type="component" value="Unassembled WGS sequence"/>
</dbReference>
<name>A0A0R1YUL1_9LACO</name>
<dbReference type="Pfam" id="PF03631">
    <property type="entry name" value="Virul_fac_BrkB"/>
    <property type="match status" value="1"/>
</dbReference>
<evidence type="ECO:0000313" key="8">
    <source>
        <dbReference type="Proteomes" id="UP000051010"/>
    </source>
</evidence>
<organism evidence="7 8">
    <name type="scientific">Lentilactobacillus parafarraginis DSM 18390 = JCM 14109</name>
    <dbReference type="NCBI Taxonomy" id="1423786"/>
    <lineage>
        <taxon>Bacteria</taxon>
        <taxon>Bacillati</taxon>
        <taxon>Bacillota</taxon>
        <taxon>Bacilli</taxon>
        <taxon>Lactobacillales</taxon>
        <taxon>Lactobacillaceae</taxon>
        <taxon>Lentilactobacillus</taxon>
    </lineage>
</organism>
<protein>
    <submittedName>
        <fullName evidence="7">YihY family protein</fullName>
    </submittedName>
</protein>
<keyword evidence="2" id="KW-1003">Cell membrane</keyword>
<gene>
    <name evidence="7" type="ORF">FD47_GL000020</name>
</gene>
<evidence type="ECO:0000256" key="3">
    <source>
        <dbReference type="ARBA" id="ARBA00022692"/>
    </source>
</evidence>
<accession>A0A0R1YUL1</accession>
<sequence>MMKSFFLKTKQFIQLLISHYSQGDVSDSAAVLAFYSLLSIFPILFIAGSILNLFHFHTADIMLYLEPIFPDRIYAILKPVIDSTLTSGGTSQLSIGLIVTIWSASRAIAAFQRSINKTYGVAVNQNAISNRVISFLWMLVLIVIVVAVMLVFAFSQLVFNWLSPILQIPTWIISFISTAKWPTTFLIVWLLLSVLLYVVPTAKVKFRYVWVGALLATLGLMLLAQAFTIYLGFFAHRIDTYKTIGTFIVLMFWLDFSGVIMLFGGVVNATIQELRLGKIPEQQDALETVIRRANSARKHHHKHR</sequence>
<dbReference type="PIRSF" id="PIRSF035875">
    <property type="entry name" value="RNase_BN"/>
    <property type="match status" value="1"/>
</dbReference>
<feature type="transmembrane region" description="Helical" evidence="6">
    <location>
        <begin position="135"/>
        <end position="159"/>
    </location>
</feature>
<dbReference type="PATRIC" id="fig|1423786.4.peg.19"/>
<feature type="transmembrane region" description="Helical" evidence="6">
    <location>
        <begin position="247"/>
        <end position="271"/>
    </location>
</feature>
<evidence type="ECO:0000256" key="1">
    <source>
        <dbReference type="ARBA" id="ARBA00004651"/>
    </source>
</evidence>
<evidence type="ECO:0000256" key="5">
    <source>
        <dbReference type="ARBA" id="ARBA00023136"/>
    </source>
</evidence>
<evidence type="ECO:0000256" key="2">
    <source>
        <dbReference type="ARBA" id="ARBA00022475"/>
    </source>
</evidence>
<dbReference type="NCBIfam" id="TIGR00765">
    <property type="entry name" value="yihY_not_rbn"/>
    <property type="match status" value="1"/>
</dbReference>
<keyword evidence="3 6" id="KW-0812">Transmembrane</keyword>
<comment type="subcellular location">
    <subcellularLocation>
        <location evidence="1">Cell membrane</location>
        <topology evidence="1">Multi-pass membrane protein</topology>
    </subcellularLocation>
</comment>
<dbReference type="PANTHER" id="PTHR30213:SF0">
    <property type="entry name" value="UPF0761 MEMBRANE PROTEIN YIHY"/>
    <property type="match status" value="1"/>
</dbReference>